<dbReference type="eggNOG" id="ENOG5030P9P">
    <property type="taxonomic scope" value="Bacteria"/>
</dbReference>
<feature type="transmembrane region" description="Helical" evidence="2">
    <location>
        <begin position="69"/>
        <end position="90"/>
    </location>
</feature>
<proteinExistence type="predicted"/>
<gene>
    <name evidence="4" type="ORF">BGLCM_0346</name>
    <name evidence="3" type="ORF">BIFGAL_03762</name>
</gene>
<dbReference type="Proteomes" id="UP000003656">
    <property type="component" value="Unassembled WGS sequence"/>
</dbReference>
<keyword evidence="2" id="KW-1133">Transmembrane helix</keyword>
<organism evidence="3 5">
    <name type="scientific">Bifidobacterium gallicum DSM 20093 = LMG 11596</name>
    <dbReference type="NCBI Taxonomy" id="561180"/>
    <lineage>
        <taxon>Bacteria</taxon>
        <taxon>Bacillati</taxon>
        <taxon>Actinomycetota</taxon>
        <taxon>Actinomycetes</taxon>
        <taxon>Bifidobacteriales</taxon>
        <taxon>Bifidobacteriaceae</taxon>
        <taxon>Bifidobacterium</taxon>
    </lineage>
</organism>
<keyword evidence="2" id="KW-0812">Transmembrane</keyword>
<comment type="caution">
    <text evidence="3">The sequence shown here is derived from an EMBL/GenBank/DDBJ whole genome shotgun (WGS) entry which is preliminary data.</text>
</comment>
<dbReference type="Proteomes" id="UP000029074">
    <property type="component" value="Unassembled WGS sequence"/>
</dbReference>
<evidence type="ECO:0000313" key="6">
    <source>
        <dbReference type="Proteomes" id="UP000029074"/>
    </source>
</evidence>
<dbReference type="OrthoDB" id="9939254at2"/>
<accession>D1NV79</accession>
<feature type="transmembrane region" description="Helical" evidence="2">
    <location>
        <begin position="102"/>
        <end position="123"/>
    </location>
</feature>
<evidence type="ECO:0000313" key="5">
    <source>
        <dbReference type="Proteomes" id="UP000003656"/>
    </source>
</evidence>
<feature type="compositionally biased region" description="Polar residues" evidence="1">
    <location>
        <begin position="19"/>
        <end position="28"/>
    </location>
</feature>
<feature type="transmembrane region" description="Helical" evidence="2">
    <location>
        <begin position="153"/>
        <end position="172"/>
    </location>
</feature>
<evidence type="ECO:0000256" key="1">
    <source>
        <dbReference type="SAM" id="MobiDB-lite"/>
    </source>
</evidence>
<evidence type="ECO:0000313" key="3">
    <source>
        <dbReference type="EMBL" id="EFA22730.1"/>
    </source>
</evidence>
<feature type="region of interest" description="Disordered" evidence="1">
    <location>
        <begin position="12"/>
        <end position="31"/>
    </location>
</feature>
<name>D1NV79_9BIFI</name>
<sequence length="324" mass="35760">MVHIAKGYRRADVQHRNGNDTSDTNTVHTAKAKVGRNGKPVLVPLDVPKPPKSKHVADENAGFARNHPYWLIEIIGIVIVLVGLGVSIVGNKVSPDASWYSMVLSFCLIIGVMAMVLGPLCVWMSRNGQISPQLGSRSNGQLRQIVSSRPKPGVRAAVLAAEILSAILFAVLSYLCMNMWHNTVLAIGCLIMLVAVPLAISNLYQRYCLDRFMQLKEGALKHIKLFGTNASAVKDEPNVCLTMPVDAIAFEVIYNWVSPYLDSKKLTLYSVPLKIHVQDETMRFDVLVIPLNQMKDDPSSRKAFQRECKIVGADSLRKLLGDTK</sequence>
<evidence type="ECO:0000256" key="2">
    <source>
        <dbReference type="SAM" id="Phobius"/>
    </source>
</evidence>
<keyword evidence="6" id="KW-1185">Reference proteome</keyword>
<feature type="transmembrane region" description="Helical" evidence="2">
    <location>
        <begin position="184"/>
        <end position="204"/>
    </location>
</feature>
<evidence type="ECO:0000313" key="4">
    <source>
        <dbReference type="EMBL" id="KFI59677.1"/>
    </source>
</evidence>
<dbReference type="EMBL" id="JGYW01000002">
    <property type="protein sequence ID" value="KFI59677.1"/>
    <property type="molecule type" value="Genomic_DNA"/>
</dbReference>
<keyword evidence="2" id="KW-0472">Membrane</keyword>
<reference evidence="3 5" key="1">
    <citation type="submission" date="2009-11" db="EMBL/GenBank/DDBJ databases">
        <authorList>
            <person name="Weinstock G."/>
            <person name="Sodergren E."/>
            <person name="Clifton S."/>
            <person name="Fulton L."/>
            <person name="Fulton B."/>
            <person name="Courtney L."/>
            <person name="Fronick C."/>
            <person name="Harrison M."/>
            <person name="Strong C."/>
            <person name="Farmer C."/>
            <person name="Delahaunty K."/>
            <person name="Markovic C."/>
            <person name="Hall O."/>
            <person name="Minx P."/>
            <person name="Tomlinson C."/>
            <person name="Mitreva M."/>
            <person name="Nelson J."/>
            <person name="Hou S."/>
            <person name="Wollam A."/>
            <person name="Pepin K.H."/>
            <person name="Johnson M."/>
            <person name="Bhonagiri V."/>
            <person name="Nash W.E."/>
            <person name="Warren W."/>
            <person name="Chinwalla A."/>
            <person name="Mardis E.R."/>
            <person name="Wilson R.K."/>
        </authorList>
    </citation>
    <scope>NUCLEOTIDE SEQUENCE [LARGE SCALE GENOMIC DNA]</scope>
    <source>
        <strain evidence="3 5">DSM 20093</strain>
    </source>
</reference>
<dbReference type="EMBL" id="ABXB03000003">
    <property type="protein sequence ID" value="EFA22730.1"/>
    <property type="molecule type" value="Genomic_DNA"/>
</dbReference>
<protein>
    <submittedName>
        <fullName evidence="3">Uncharacterized protein</fullName>
    </submittedName>
</protein>
<reference evidence="4 6" key="2">
    <citation type="submission" date="2014-03" db="EMBL/GenBank/DDBJ databases">
        <title>Genomics of Bifidobacteria.</title>
        <authorList>
            <person name="Ventura M."/>
            <person name="Milani C."/>
            <person name="Lugli G.A."/>
        </authorList>
    </citation>
    <scope>NUCLEOTIDE SEQUENCE [LARGE SCALE GENOMIC DNA]</scope>
    <source>
        <strain evidence="4 6">LMG 11596</strain>
    </source>
</reference>
<dbReference type="RefSeq" id="WP_006295219.1">
    <property type="nucleotide sequence ID" value="NZ_ABXB03000003.1"/>
</dbReference>
<dbReference type="AlphaFoldDB" id="D1NV79"/>